<gene>
    <name evidence="4" type="ORF">Dcar01_00103</name>
</gene>
<keyword evidence="2" id="KW-0472">Membrane</keyword>
<keyword evidence="2" id="KW-1133">Transmembrane helix</keyword>
<evidence type="ECO:0000313" key="4">
    <source>
        <dbReference type="EMBL" id="GAA5511394.1"/>
    </source>
</evidence>
<dbReference type="RefSeq" id="WP_345459270.1">
    <property type="nucleotide sequence ID" value="NZ_BAABRP010000001.1"/>
</dbReference>
<feature type="transmembrane region" description="Helical" evidence="2">
    <location>
        <begin position="111"/>
        <end position="133"/>
    </location>
</feature>
<feature type="transmembrane region" description="Helical" evidence="2">
    <location>
        <begin position="24"/>
        <end position="44"/>
    </location>
</feature>
<dbReference type="Proteomes" id="UP001401887">
    <property type="component" value="Unassembled WGS sequence"/>
</dbReference>
<organism evidence="4 5">
    <name type="scientific">Deinococcus carri</name>
    <dbReference type="NCBI Taxonomy" id="1211323"/>
    <lineage>
        <taxon>Bacteria</taxon>
        <taxon>Thermotogati</taxon>
        <taxon>Deinococcota</taxon>
        <taxon>Deinococci</taxon>
        <taxon>Deinococcales</taxon>
        <taxon>Deinococcaceae</taxon>
        <taxon>Deinococcus</taxon>
    </lineage>
</organism>
<evidence type="ECO:0000256" key="2">
    <source>
        <dbReference type="SAM" id="Phobius"/>
    </source>
</evidence>
<keyword evidence="2" id="KW-0812">Transmembrane</keyword>
<proteinExistence type="inferred from homology"/>
<dbReference type="Pfam" id="PF02397">
    <property type="entry name" value="Bac_transf"/>
    <property type="match status" value="1"/>
</dbReference>
<feature type="domain" description="Bacterial sugar transferase" evidence="3">
    <location>
        <begin position="249"/>
        <end position="431"/>
    </location>
</feature>
<comment type="similarity">
    <text evidence="1">Belongs to the bacterial sugar transferase family.</text>
</comment>
<feature type="transmembrane region" description="Helical" evidence="2">
    <location>
        <begin position="251"/>
        <end position="277"/>
    </location>
</feature>
<dbReference type="InterPro" id="IPR003362">
    <property type="entry name" value="Bact_transf"/>
</dbReference>
<feature type="transmembrane region" description="Helical" evidence="2">
    <location>
        <begin position="84"/>
        <end position="105"/>
    </location>
</feature>
<evidence type="ECO:0000256" key="1">
    <source>
        <dbReference type="ARBA" id="ARBA00006464"/>
    </source>
</evidence>
<dbReference type="PANTHER" id="PTHR30576">
    <property type="entry name" value="COLANIC BIOSYNTHESIS UDP-GLUCOSE LIPID CARRIER TRANSFERASE"/>
    <property type="match status" value="1"/>
</dbReference>
<comment type="caution">
    <text evidence="4">The sequence shown here is derived from an EMBL/GenBank/DDBJ whole genome shotgun (WGS) entry which is preliminary data.</text>
</comment>
<evidence type="ECO:0000259" key="3">
    <source>
        <dbReference type="Pfam" id="PF02397"/>
    </source>
</evidence>
<name>A0ABP9W200_9DEIO</name>
<protein>
    <recommendedName>
        <fullName evidence="3">Bacterial sugar transferase domain-containing protein</fullName>
    </recommendedName>
</protein>
<sequence>MQETRFNPDTVPAHLIRPPQVRQLTWLVDALGLLLMGTLLWVGLGLLGLELPTRNLLLRLWLLAGVLGWLLSRRGGAGTRLSPGRPVVVVPLRTLLVAGALFLAVGEGAALPWLLALHGLWFGLTLLALGWIWRVSPPLRLGVSELTLSATGQPPLLPAATLHHPRVQFVPVSPRDPGMLEHVDLLLVEPERGTSTDYQRLLEHAYVTQVPFWPKVLADEELTGRVALHAIDREGLTDNTFRSGYEPFKHALDIVVTLLLLPLLLPLLAAVALVVYFNSGRPVLFWQERVGRNGQPFQIAKFRTMTTDSERSGPAFARQGDMRVTPVGALLRKFRLDELPQFWNVLRGEMSIIGPRPEQWAFAADFEESIPLYACRHWVRPGITGWAQVNQGYTDNLGQTTEKLRYDLYYVKHLSLSLDLLIVGKTIWTILTGFGSR</sequence>
<dbReference type="EMBL" id="BAABRP010000001">
    <property type="protein sequence ID" value="GAA5511394.1"/>
    <property type="molecule type" value="Genomic_DNA"/>
</dbReference>
<evidence type="ECO:0000313" key="5">
    <source>
        <dbReference type="Proteomes" id="UP001401887"/>
    </source>
</evidence>
<dbReference type="PANTHER" id="PTHR30576:SF0">
    <property type="entry name" value="UNDECAPRENYL-PHOSPHATE N-ACETYLGALACTOSAMINYL 1-PHOSPHATE TRANSFERASE-RELATED"/>
    <property type="match status" value="1"/>
</dbReference>
<accession>A0ABP9W200</accession>
<keyword evidence="5" id="KW-1185">Reference proteome</keyword>
<feature type="transmembrane region" description="Helical" evidence="2">
    <location>
        <begin position="56"/>
        <end position="72"/>
    </location>
</feature>
<reference evidence="4 5" key="1">
    <citation type="submission" date="2024-02" db="EMBL/GenBank/DDBJ databases">
        <title>Deinococcus carri NBRC 110142.</title>
        <authorList>
            <person name="Ichikawa N."/>
            <person name="Katano-Makiyama Y."/>
            <person name="Hidaka K."/>
        </authorList>
    </citation>
    <scope>NUCLEOTIDE SEQUENCE [LARGE SCALE GENOMIC DNA]</scope>
    <source>
        <strain evidence="4 5">NBRC 110142</strain>
    </source>
</reference>